<dbReference type="NCBIfam" id="TIGR00038">
    <property type="entry name" value="efp"/>
    <property type="match status" value="1"/>
</dbReference>
<dbReference type="HAMAP" id="MF_00141">
    <property type="entry name" value="EF_P"/>
    <property type="match status" value="1"/>
</dbReference>
<dbReference type="CDD" id="cd05794">
    <property type="entry name" value="S1_EF-P_repeat_2"/>
    <property type="match status" value="1"/>
</dbReference>
<evidence type="ECO:0000256" key="7">
    <source>
        <dbReference type="HAMAP-Rule" id="MF_00141"/>
    </source>
</evidence>
<dbReference type="EMBL" id="MFPU01000078">
    <property type="protein sequence ID" value="OGH68850.1"/>
    <property type="molecule type" value="Genomic_DNA"/>
</dbReference>
<dbReference type="GO" id="GO:0003746">
    <property type="term" value="F:translation elongation factor activity"/>
    <property type="evidence" value="ECO:0007669"/>
    <property type="project" value="UniProtKB-UniRule"/>
</dbReference>
<dbReference type="PANTHER" id="PTHR30053:SF12">
    <property type="entry name" value="ELONGATION FACTOR P (EF-P) FAMILY PROTEIN"/>
    <property type="match status" value="1"/>
</dbReference>
<dbReference type="InterPro" id="IPR014722">
    <property type="entry name" value="Rib_uL2_dom2"/>
</dbReference>
<evidence type="ECO:0000256" key="5">
    <source>
        <dbReference type="ARBA" id="ARBA00022768"/>
    </source>
</evidence>
<dbReference type="GO" id="GO:0005829">
    <property type="term" value="C:cytosol"/>
    <property type="evidence" value="ECO:0007669"/>
    <property type="project" value="UniProtKB-ARBA"/>
</dbReference>
<dbReference type="SUPFAM" id="SSF50104">
    <property type="entry name" value="Translation proteins SH3-like domain"/>
    <property type="match status" value="1"/>
</dbReference>
<dbReference type="SMART" id="SM01185">
    <property type="entry name" value="EFP"/>
    <property type="match status" value="1"/>
</dbReference>
<dbReference type="InterPro" id="IPR012340">
    <property type="entry name" value="NA-bd_OB-fold"/>
</dbReference>
<evidence type="ECO:0000259" key="10">
    <source>
        <dbReference type="SMART" id="SM00841"/>
    </source>
</evidence>
<dbReference type="GO" id="GO:0043043">
    <property type="term" value="P:peptide biosynthetic process"/>
    <property type="evidence" value="ECO:0007669"/>
    <property type="project" value="InterPro"/>
</dbReference>
<dbReference type="SUPFAM" id="SSF50249">
    <property type="entry name" value="Nucleic acid-binding proteins"/>
    <property type="match status" value="2"/>
</dbReference>
<sequence>MASTSDIRKGAVIRHQNDLYAVVESQHVNPGKGAAFVRTRMKHLASGKVIEITYKTSETVDIVSVQWQTMQFLYKTGENFAFMNMSNYEQIEMNGDLIGDETKYLKEGIDVVIGLYEDRPVSIQLPKKIQYKVVEAPPAVKGDTAAGNVTKEVTLDNGLKIQAPIFIKEGEEVLVNTETGEYSARA</sequence>
<dbReference type="Pfam" id="PF01132">
    <property type="entry name" value="EFP"/>
    <property type="match status" value="1"/>
</dbReference>
<evidence type="ECO:0000259" key="11">
    <source>
        <dbReference type="SMART" id="SM01185"/>
    </source>
</evidence>
<dbReference type="UniPathway" id="UPA00345"/>
<comment type="pathway">
    <text evidence="2 7">Protein biosynthesis; polypeptide chain elongation.</text>
</comment>
<dbReference type="Gene3D" id="2.30.30.30">
    <property type="match status" value="1"/>
</dbReference>
<evidence type="ECO:0000313" key="13">
    <source>
        <dbReference type="Proteomes" id="UP000177953"/>
    </source>
</evidence>
<name>A0A1F6MBA6_9BACT</name>
<evidence type="ECO:0000313" key="12">
    <source>
        <dbReference type="EMBL" id="OGH68850.1"/>
    </source>
</evidence>
<dbReference type="InterPro" id="IPR001059">
    <property type="entry name" value="Transl_elong_P/YeiP_cen"/>
</dbReference>
<dbReference type="FunFam" id="2.40.50.140:FF:000004">
    <property type="entry name" value="Elongation factor P"/>
    <property type="match status" value="1"/>
</dbReference>
<keyword evidence="5 7" id="KW-0251">Elongation factor</keyword>
<dbReference type="InterPro" id="IPR020599">
    <property type="entry name" value="Transl_elong_fac_P/YeiP"/>
</dbReference>
<dbReference type="InterPro" id="IPR011768">
    <property type="entry name" value="Transl_elongation_fac_P"/>
</dbReference>
<evidence type="ECO:0000256" key="1">
    <source>
        <dbReference type="ARBA" id="ARBA00004496"/>
    </source>
</evidence>
<dbReference type="SMART" id="SM00841">
    <property type="entry name" value="Elong-fact-P_C"/>
    <property type="match status" value="1"/>
</dbReference>
<dbReference type="FunFam" id="2.30.30.30:FF:000003">
    <property type="entry name" value="Elongation factor P"/>
    <property type="match status" value="1"/>
</dbReference>
<evidence type="ECO:0000256" key="9">
    <source>
        <dbReference type="RuleBase" id="RU004389"/>
    </source>
</evidence>
<dbReference type="Proteomes" id="UP000177953">
    <property type="component" value="Unassembled WGS sequence"/>
</dbReference>
<evidence type="ECO:0000256" key="4">
    <source>
        <dbReference type="ARBA" id="ARBA00022490"/>
    </source>
</evidence>
<dbReference type="Pfam" id="PF09285">
    <property type="entry name" value="Elong-fact-P_C"/>
    <property type="match status" value="1"/>
</dbReference>
<proteinExistence type="inferred from homology"/>
<comment type="subcellular location">
    <subcellularLocation>
        <location evidence="1 7">Cytoplasm</location>
    </subcellularLocation>
</comment>
<dbReference type="Pfam" id="PF08207">
    <property type="entry name" value="EFP_N"/>
    <property type="match status" value="1"/>
</dbReference>
<dbReference type="AlphaFoldDB" id="A0A1F6MBA6"/>
<evidence type="ECO:0000256" key="2">
    <source>
        <dbReference type="ARBA" id="ARBA00004815"/>
    </source>
</evidence>
<dbReference type="Gene3D" id="2.40.50.140">
    <property type="entry name" value="Nucleic acid-binding proteins"/>
    <property type="match status" value="2"/>
</dbReference>
<accession>A0A1F6MBA6</accession>
<evidence type="ECO:0000256" key="3">
    <source>
        <dbReference type="ARBA" id="ARBA00009479"/>
    </source>
</evidence>
<comment type="function">
    <text evidence="7">Involved in peptide bond synthesis. Stimulates efficient translation and peptide-bond synthesis on native or reconstituted 70S ribosomes in vitro. Probably functions indirectly by altering the affinity of the ribosome for aminoacyl-tRNA, thus increasing their reactivity as acceptors for peptidyl transferase.</text>
</comment>
<protein>
    <recommendedName>
        <fullName evidence="7 8">Elongation factor P</fullName>
        <shortName evidence="7">EF-P</shortName>
    </recommendedName>
</protein>
<dbReference type="CDD" id="cd04470">
    <property type="entry name" value="S1_EF-P_repeat_1"/>
    <property type="match status" value="1"/>
</dbReference>
<dbReference type="PANTHER" id="PTHR30053">
    <property type="entry name" value="ELONGATION FACTOR P"/>
    <property type="match status" value="1"/>
</dbReference>
<reference evidence="12 13" key="1">
    <citation type="journal article" date="2016" name="Nat. Commun.">
        <title>Thousands of microbial genomes shed light on interconnected biogeochemical processes in an aquifer system.</title>
        <authorList>
            <person name="Anantharaman K."/>
            <person name="Brown C.T."/>
            <person name="Hug L.A."/>
            <person name="Sharon I."/>
            <person name="Castelle C.J."/>
            <person name="Probst A.J."/>
            <person name="Thomas B.C."/>
            <person name="Singh A."/>
            <person name="Wilkins M.J."/>
            <person name="Karaoz U."/>
            <person name="Brodie E.L."/>
            <person name="Williams K.H."/>
            <person name="Hubbard S.S."/>
            <person name="Banfield J.F."/>
        </authorList>
    </citation>
    <scope>NUCLEOTIDE SEQUENCE [LARGE SCALE GENOMIC DNA]</scope>
</reference>
<keyword evidence="6 7" id="KW-0648">Protein biosynthesis</keyword>
<dbReference type="PIRSF" id="PIRSF005901">
    <property type="entry name" value="EF-P"/>
    <property type="match status" value="1"/>
</dbReference>
<dbReference type="FunFam" id="2.40.50.140:FF:000009">
    <property type="entry name" value="Elongation factor P"/>
    <property type="match status" value="1"/>
</dbReference>
<comment type="similarity">
    <text evidence="3 7 9">Belongs to the elongation factor P family.</text>
</comment>
<evidence type="ECO:0000256" key="8">
    <source>
        <dbReference type="NCBIfam" id="TIGR00038"/>
    </source>
</evidence>
<gene>
    <name evidence="7" type="primary">efp</name>
    <name evidence="12" type="ORF">A2754_03325</name>
</gene>
<dbReference type="NCBIfam" id="NF001810">
    <property type="entry name" value="PRK00529.1"/>
    <property type="match status" value="1"/>
</dbReference>
<dbReference type="InterPro" id="IPR008991">
    <property type="entry name" value="Translation_prot_SH3-like_sf"/>
</dbReference>
<keyword evidence="4 7" id="KW-0963">Cytoplasm</keyword>
<dbReference type="InterPro" id="IPR015365">
    <property type="entry name" value="Elong-fact-P_C"/>
</dbReference>
<organism evidence="12 13">
    <name type="scientific">Candidatus Magasanikbacteria bacterium RIFCSPHIGHO2_01_FULL_47_8</name>
    <dbReference type="NCBI Taxonomy" id="1798673"/>
    <lineage>
        <taxon>Bacteria</taxon>
        <taxon>Candidatus Magasanikiibacteriota</taxon>
    </lineage>
</organism>
<evidence type="ECO:0000256" key="6">
    <source>
        <dbReference type="ARBA" id="ARBA00022917"/>
    </source>
</evidence>
<dbReference type="InterPro" id="IPR013185">
    <property type="entry name" value="Transl_elong_KOW-like"/>
</dbReference>
<feature type="domain" description="Translation elongation factor P/YeiP central" evidence="11">
    <location>
        <begin position="67"/>
        <end position="121"/>
    </location>
</feature>
<comment type="caution">
    <text evidence="12">The sequence shown here is derived from an EMBL/GenBank/DDBJ whole genome shotgun (WGS) entry which is preliminary data.</text>
</comment>
<feature type="domain" description="Elongation factor P C-terminal" evidence="10">
    <location>
        <begin position="129"/>
        <end position="185"/>
    </location>
</feature>